<evidence type="ECO:0000256" key="1">
    <source>
        <dbReference type="ARBA" id="ARBA00004127"/>
    </source>
</evidence>
<dbReference type="PANTHER" id="PTHR28144">
    <property type="entry name" value="ER MEMBRANE PROTEIN COMPLEX SUBUNIT 5"/>
    <property type="match status" value="1"/>
</dbReference>
<evidence type="ECO:0000256" key="5">
    <source>
        <dbReference type="ARBA" id="ARBA00023136"/>
    </source>
</evidence>
<comment type="subcellular location">
    <subcellularLocation>
        <location evidence="1">Endomembrane system</location>
        <topology evidence="1">Multi-pass membrane protein</topology>
    </subcellularLocation>
</comment>
<accession>W6MTF9</accession>
<feature type="transmembrane region" description="Helical" evidence="6">
    <location>
        <begin position="6"/>
        <end position="24"/>
    </location>
</feature>
<dbReference type="InterPro" id="IPR053279">
    <property type="entry name" value="EMC_subunit"/>
</dbReference>
<gene>
    <name evidence="7" type="ORF">KUCA_T00000997001</name>
</gene>
<reference evidence="7" key="2">
    <citation type="submission" date="2014-02" db="EMBL/GenBank/DDBJ databases">
        <title>Complete DNA sequence of /Kuraishia capsulata/ illustrates novel genomic features among budding yeasts (/Saccharomycotina/).</title>
        <authorList>
            <person name="Morales L."/>
            <person name="Noel B."/>
            <person name="Porcel B."/>
            <person name="Marcet-Houben M."/>
            <person name="Hullo M-F."/>
            <person name="Sacerdot C."/>
            <person name="Tekaia F."/>
            <person name="Leh-Louis V."/>
            <person name="Despons L."/>
            <person name="Khanna V."/>
            <person name="Aury J-M."/>
            <person name="Barbe V."/>
            <person name="Couloux A."/>
            <person name="Labadie K."/>
            <person name="Pelletier E."/>
            <person name="Souciet J-L."/>
            <person name="Boekhout T."/>
            <person name="Gabaldon T."/>
            <person name="Wincker P."/>
            <person name="Dujon B."/>
        </authorList>
    </citation>
    <scope>NUCLEOTIDE SEQUENCE</scope>
    <source>
        <strain evidence="7">CBS 1993</strain>
    </source>
</reference>
<dbReference type="HOGENOM" id="CLU_132206_1_1_1"/>
<dbReference type="GO" id="GO:0072546">
    <property type="term" value="C:EMC complex"/>
    <property type="evidence" value="ECO:0007669"/>
    <property type="project" value="TreeGrafter"/>
</dbReference>
<evidence type="ECO:0000313" key="8">
    <source>
        <dbReference type="Proteomes" id="UP000019384"/>
    </source>
</evidence>
<dbReference type="Pfam" id="PF10270">
    <property type="entry name" value="MMgT"/>
    <property type="match status" value="1"/>
</dbReference>
<keyword evidence="3 6" id="KW-0812">Transmembrane</keyword>
<protein>
    <recommendedName>
        <fullName evidence="9">ER membrane protein complex subunit 5</fullName>
    </recommendedName>
</protein>
<dbReference type="GeneID" id="34518433"/>
<dbReference type="Proteomes" id="UP000019384">
    <property type="component" value="Unassembled WGS sequence"/>
</dbReference>
<keyword evidence="8" id="KW-1185">Reference proteome</keyword>
<evidence type="ECO:0008006" key="9">
    <source>
        <dbReference type="Google" id="ProtNLM"/>
    </source>
</evidence>
<dbReference type="STRING" id="1382522.W6MTF9"/>
<dbReference type="EMBL" id="HG793125">
    <property type="protein sequence ID" value="CDK25030.1"/>
    <property type="molecule type" value="Genomic_DNA"/>
</dbReference>
<sequence>MALTSFVLYGIGVILLINSGYSSYEHRQLSKTLLHSRHFPLPLDVKMEAVVGCVLVLIGAIISIQPNQTHVVDVASGSVVEGYTEEALRPIDMGKATIRQEAMGTSDYAQIENRPGYIDIRARRKEYQEWLATEKK</sequence>
<dbReference type="OrthoDB" id="44756at2759"/>
<keyword evidence="4 6" id="KW-1133">Transmembrane helix</keyword>
<evidence type="ECO:0000256" key="3">
    <source>
        <dbReference type="ARBA" id="ARBA00022692"/>
    </source>
</evidence>
<proteinExistence type="inferred from homology"/>
<dbReference type="PANTHER" id="PTHR28144:SF1">
    <property type="entry name" value="ER MEMBRANE PROTEIN COMPLEX SUBUNIT 5"/>
    <property type="match status" value="1"/>
</dbReference>
<feature type="transmembrane region" description="Helical" evidence="6">
    <location>
        <begin position="45"/>
        <end position="64"/>
    </location>
</feature>
<name>W6MTF9_9ASCO</name>
<dbReference type="RefSeq" id="XP_022457045.1">
    <property type="nucleotide sequence ID" value="XM_022605592.1"/>
</dbReference>
<evidence type="ECO:0000256" key="6">
    <source>
        <dbReference type="SAM" id="Phobius"/>
    </source>
</evidence>
<dbReference type="InterPro" id="IPR018937">
    <property type="entry name" value="MMgT"/>
</dbReference>
<evidence type="ECO:0000256" key="4">
    <source>
        <dbReference type="ARBA" id="ARBA00022989"/>
    </source>
</evidence>
<dbReference type="AlphaFoldDB" id="W6MTF9"/>
<comment type="similarity">
    <text evidence="2">Belongs to the membrane magnesium transporter (TC 1.A.67) family.</text>
</comment>
<reference evidence="7" key="1">
    <citation type="submission" date="2013-12" db="EMBL/GenBank/DDBJ databases">
        <authorList>
            <person name="Genoscope - CEA"/>
        </authorList>
    </citation>
    <scope>NUCLEOTIDE SEQUENCE</scope>
    <source>
        <strain evidence="7">CBS 1993</strain>
    </source>
</reference>
<evidence type="ECO:0000256" key="2">
    <source>
        <dbReference type="ARBA" id="ARBA00006109"/>
    </source>
</evidence>
<keyword evidence="5 6" id="KW-0472">Membrane</keyword>
<organism evidence="7 8">
    <name type="scientific">Kuraishia capsulata CBS 1993</name>
    <dbReference type="NCBI Taxonomy" id="1382522"/>
    <lineage>
        <taxon>Eukaryota</taxon>
        <taxon>Fungi</taxon>
        <taxon>Dikarya</taxon>
        <taxon>Ascomycota</taxon>
        <taxon>Saccharomycotina</taxon>
        <taxon>Pichiomycetes</taxon>
        <taxon>Pichiales</taxon>
        <taxon>Pichiaceae</taxon>
        <taxon>Kuraishia</taxon>
    </lineage>
</organism>
<evidence type="ECO:0000313" key="7">
    <source>
        <dbReference type="EMBL" id="CDK25030.1"/>
    </source>
</evidence>
<dbReference type="GO" id="GO:0034975">
    <property type="term" value="P:protein folding in endoplasmic reticulum"/>
    <property type="evidence" value="ECO:0007669"/>
    <property type="project" value="TreeGrafter"/>
</dbReference>